<keyword evidence="3 6" id="KW-0812">Transmembrane</keyword>
<dbReference type="EMBL" id="CP108036">
    <property type="protein sequence ID" value="WUN77898.1"/>
    <property type="molecule type" value="Genomic_DNA"/>
</dbReference>
<evidence type="ECO:0000256" key="5">
    <source>
        <dbReference type="ARBA" id="ARBA00023136"/>
    </source>
</evidence>
<organism evidence="7 8">
    <name type="scientific">Streptomyces erythrochromogenes</name>
    <dbReference type="NCBI Taxonomy" id="285574"/>
    <lineage>
        <taxon>Bacteria</taxon>
        <taxon>Bacillati</taxon>
        <taxon>Actinomycetota</taxon>
        <taxon>Actinomycetes</taxon>
        <taxon>Kitasatosporales</taxon>
        <taxon>Streptomycetaceae</taxon>
        <taxon>Streptomyces</taxon>
    </lineage>
</organism>
<accession>A0ABZ1Q7M2</accession>
<gene>
    <name evidence="7" type="ORF">OHA91_04920</name>
</gene>
<evidence type="ECO:0000313" key="8">
    <source>
        <dbReference type="Proteomes" id="UP001432312"/>
    </source>
</evidence>
<sequence>MPRGMEAVRRIWSAATEQADYLRRAVRGAGSERDQVLLVAKTVVAAMAAWVLARYLLPPAVSTFAPFTALVALQATVYRSVRDCLQYVVAMAAGATLAATLAAVAGIHGWTFALLTLIALCVGKIRRFGQQGLQVAIVGFFAFSSGQGRIDYIGHLVASVGIGALCGLAAHLVLAPARHTHHRQQAVTDLYSTMSRRLDDLADTLEASDPDRDHLRQWRRDWRSLSAECERIRHTIEAEIENGRMNPRPSVGGSGEALPRAREAITVAERSMDHLRSMSRTLDYALDSGELGNLPAVFRPGFSAVLRAVATVMEEMGRVSPTDPDLLDAKIDEAAAELDQVQQQELTTRKASAAVHALQGTLLTDAGRLLADLRSGRQSLART</sequence>
<dbReference type="GeneID" id="95495353"/>
<keyword evidence="5 6" id="KW-0472">Membrane</keyword>
<protein>
    <submittedName>
        <fullName evidence="7">Aromatic acid exporter family protein</fullName>
    </submittedName>
</protein>
<evidence type="ECO:0000256" key="6">
    <source>
        <dbReference type="SAM" id="Phobius"/>
    </source>
</evidence>
<reference evidence="7" key="1">
    <citation type="submission" date="2022-10" db="EMBL/GenBank/DDBJ databases">
        <title>The complete genomes of actinobacterial strains from the NBC collection.</title>
        <authorList>
            <person name="Joergensen T.S."/>
            <person name="Alvarez Arevalo M."/>
            <person name="Sterndorff E.B."/>
            <person name="Faurdal D."/>
            <person name="Vuksanovic O."/>
            <person name="Mourched A.-S."/>
            <person name="Charusanti P."/>
            <person name="Shaw S."/>
            <person name="Blin K."/>
            <person name="Weber T."/>
        </authorList>
    </citation>
    <scope>NUCLEOTIDE SEQUENCE</scope>
    <source>
        <strain evidence="7">NBC_00303</strain>
    </source>
</reference>
<comment type="subcellular location">
    <subcellularLocation>
        <location evidence="1">Cell membrane</location>
        <topology evidence="1">Multi-pass membrane protein</topology>
    </subcellularLocation>
</comment>
<evidence type="ECO:0000256" key="2">
    <source>
        <dbReference type="ARBA" id="ARBA00022475"/>
    </source>
</evidence>
<dbReference type="InterPro" id="IPR010343">
    <property type="entry name" value="ArAE_1"/>
</dbReference>
<keyword evidence="4 6" id="KW-1133">Transmembrane helix</keyword>
<keyword evidence="8" id="KW-1185">Reference proteome</keyword>
<evidence type="ECO:0000313" key="7">
    <source>
        <dbReference type="EMBL" id="WUN77898.1"/>
    </source>
</evidence>
<keyword evidence="2" id="KW-1003">Cell membrane</keyword>
<evidence type="ECO:0000256" key="4">
    <source>
        <dbReference type="ARBA" id="ARBA00022989"/>
    </source>
</evidence>
<proteinExistence type="predicted"/>
<name>A0ABZ1Q7M2_9ACTN</name>
<evidence type="ECO:0000256" key="1">
    <source>
        <dbReference type="ARBA" id="ARBA00004651"/>
    </source>
</evidence>
<evidence type="ECO:0000256" key="3">
    <source>
        <dbReference type="ARBA" id="ARBA00022692"/>
    </source>
</evidence>
<dbReference type="Proteomes" id="UP001432312">
    <property type="component" value="Chromosome"/>
</dbReference>
<dbReference type="Pfam" id="PF06081">
    <property type="entry name" value="ArAE_1"/>
    <property type="match status" value="1"/>
</dbReference>
<feature type="transmembrane region" description="Helical" evidence="6">
    <location>
        <begin position="156"/>
        <end position="175"/>
    </location>
</feature>
<dbReference type="RefSeq" id="WP_328738685.1">
    <property type="nucleotide sequence ID" value="NZ_CP108036.1"/>
</dbReference>
<feature type="transmembrane region" description="Helical" evidence="6">
    <location>
        <begin position="87"/>
        <end position="120"/>
    </location>
</feature>